<protein>
    <submittedName>
        <fullName evidence="2">Uncharacterized protein</fullName>
    </submittedName>
</protein>
<organism evidence="2 3">
    <name type="scientific">Mugilogobius chulae</name>
    <name type="common">yellowstripe goby</name>
    <dbReference type="NCBI Taxonomy" id="88201"/>
    <lineage>
        <taxon>Eukaryota</taxon>
        <taxon>Metazoa</taxon>
        <taxon>Chordata</taxon>
        <taxon>Craniata</taxon>
        <taxon>Vertebrata</taxon>
        <taxon>Euteleostomi</taxon>
        <taxon>Actinopterygii</taxon>
        <taxon>Neopterygii</taxon>
        <taxon>Teleostei</taxon>
        <taxon>Neoteleostei</taxon>
        <taxon>Acanthomorphata</taxon>
        <taxon>Gobiaria</taxon>
        <taxon>Gobiiformes</taxon>
        <taxon>Gobioidei</taxon>
        <taxon>Gobiidae</taxon>
        <taxon>Gobionellinae</taxon>
        <taxon>Mugilogobius</taxon>
    </lineage>
</organism>
<dbReference type="Proteomes" id="UP001460270">
    <property type="component" value="Unassembled WGS sequence"/>
</dbReference>
<accession>A0AAW0PFN3</accession>
<dbReference type="AlphaFoldDB" id="A0AAW0PFN3"/>
<feature type="compositionally biased region" description="Acidic residues" evidence="1">
    <location>
        <begin position="326"/>
        <end position="351"/>
    </location>
</feature>
<name>A0AAW0PFN3_9GOBI</name>
<feature type="region of interest" description="Disordered" evidence="1">
    <location>
        <begin position="323"/>
        <end position="424"/>
    </location>
</feature>
<evidence type="ECO:0000313" key="3">
    <source>
        <dbReference type="Proteomes" id="UP001460270"/>
    </source>
</evidence>
<feature type="region of interest" description="Disordered" evidence="1">
    <location>
        <begin position="142"/>
        <end position="164"/>
    </location>
</feature>
<gene>
    <name evidence="2" type="ORF">WMY93_007302</name>
</gene>
<keyword evidence="3" id="KW-1185">Reference proteome</keyword>
<evidence type="ECO:0000313" key="2">
    <source>
        <dbReference type="EMBL" id="KAK7924992.1"/>
    </source>
</evidence>
<reference evidence="3" key="1">
    <citation type="submission" date="2024-04" db="EMBL/GenBank/DDBJ databases">
        <title>Salinicola lusitanus LLJ914,a marine bacterium isolated from the Okinawa Trough.</title>
        <authorList>
            <person name="Li J."/>
        </authorList>
    </citation>
    <scope>NUCLEOTIDE SEQUENCE [LARGE SCALE GENOMIC DNA]</scope>
</reference>
<evidence type="ECO:0000256" key="1">
    <source>
        <dbReference type="SAM" id="MobiDB-lite"/>
    </source>
</evidence>
<sequence>MSEWEGLMSLRGGACERVGGAYESEGRGLGKVQDRIRRVWHSPTGSERVQQGLTRSNRRPLQSCALRLKLRDERAHFRRQLLGGAGGLGDGASIRPAPLPVESGLKRLEERRRVAQRQNRGGARPEPRHAHFLFHCPAPFTATTQRQHASRPPRKPRDLRPNDVADANAATVCARTSAPRDDPSAHFCTARDDPSAHFCTARDDPSAHFCTARDDPSAHFCTARDEACLESDLESGLESNLMSLGSGLRSGLESGLRSGLESGLRSGLESGLSSCRVSCFSLWSELWFFNVLESDFVLVLELVLELALELGLELGLDCSEARDPDLDPGLDPEEELGDEGLESATEPDSDTETTVGSGPTTWSGLGTGSEPRIGSGLGTTSEPRTWSGLGTGSGLGLRSTSIGSAPGPLAASEASSGSDAGSVSLGLVSQTEPAGSSSGLTLVSGAGSGLTWSWSWSESGPHQPIKSRSKSRVGLGKTCFLRLREGEGLRREREGLKGEEVGLGRTGFRSGPELVSSSGSARLGARLEDLVLLLESSLGPGLGLVLEGAELGAGLGSGSVRYLWGFRRILGGDKAEEILRVRTLLPVPELDLRPVPGPVLRPVPGPDLRLDPEPVLTVPGPERRLLDLEASLFF</sequence>
<feature type="compositionally biased region" description="Polar residues" evidence="1">
    <location>
        <begin position="352"/>
        <end position="364"/>
    </location>
</feature>
<comment type="caution">
    <text evidence="2">The sequence shown here is derived from an EMBL/GenBank/DDBJ whole genome shotgun (WGS) entry which is preliminary data.</text>
</comment>
<feature type="compositionally biased region" description="Low complexity" evidence="1">
    <location>
        <begin position="396"/>
        <end position="424"/>
    </location>
</feature>
<dbReference type="EMBL" id="JBBPFD010000005">
    <property type="protein sequence ID" value="KAK7924992.1"/>
    <property type="molecule type" value="Genomic_DNA"/>
</dbReference>
<proteinExistence type="predicted"/>